<dbReference type="AlphaFoldDB" id="A0A6H5FZE2"/>
<accession>A0A6H5FZE2</accession>
<feature type="non-terminal residue" evidence="1">
    <location>
        <position position="76"/>
    </location>
</feature>
<protein>
    <submittedName>
        <fullName evidence="1">Uncharacterized protein</fullName>
    </submittedName>
</protein>
<sequence>MRYRTGEDLAHRTLLLRPVRQTIRRGGLPREGRPAILPRRLLRHVRPQMRRMQPPHHGKLCFRPVDPMARRLLRMQ</sequence>
<organism evidence="1 2">
    <name type="scientific">Nesidiocoris tenuis</name>
    <dbReference type="NCBI Taxonomy" id="355587"/>
    <lineage>
        <taxon>Eukaryota</taxon>
        <taxon>Metazoa</taxon>
        <taxon>Ecdysozoa</taxon>
        <taxon>Arthropoda</taxon>
        <taxon>Hexapoda</taxon>
        <taxon>Insecta</taxon>
        <taxon>Pterygota</taxon>
        <taxon>Neoptera</taxon>
        <taxon>Paraneoptera</taxon>
        <taxon>Hemiptera</taxon>
        <taxon>Heteroptera</taxon>
        <taxon>Panheteroptera</taxon>
        <taxon>Cimicomorpha</taxon>
        <taxon>Miridae</taxon>
        <taxon>Dicyphina</taxon>
        <taxon>Nesidiocoris</taxon>
    </lineage>
</organism>
<name>A0A6H5FZE2_9HEMI</name>
<evidence type="ECO:0000313" key="1">
    <source>
        <dbReference type="EMBL" id="CAA9994663.1"/>
    </source>
</evidence>
<reference evidence="1 2" key="1">
    <citation type="submission" date="2020-02" db="EMBL/GenBank/DDBJ databases">
        <authorList>
            <person name="Ferguson B K."/>
        </authorList>
    </citation>
    <scope>NUCLEOTIDE SEQUENCE [LARGE SCALE GENOMIC DNA]</scope>
</reference>
<dbReference type="Proteomes" id="UP000479000">
    <property type="component" value="Unassembled WGS sequence"/>
</dbReference>
<proteinExistence type="predicted"/>
<gene>
    <name evidence="1" type="ORF">NTEN_LOCUS1479</name>
</gene>
<dbReference type="EMBL" id="CADCXU010002262">
    <property type="protein sequence ID" value="CAA9994663.1"/>
    <property type="molecule type" value="Genomic_DNA"/>
</dbReference>
<keyword evidence="2" id="KW-1185">Reference proteome</keyword>
<evidence type="ECO:0000313" key="2">
    <source>
        <dbReference type="Proteomes" id="UP000479000"/>
    </source>
</evidence>